<dbReference type="AlphaFoldDB" id="A0AAV3T2H2"/>
<sequence length="374" mass="39120">MLAVLVAGAGCAALPGDSQPNPADVRQNAVSKVDALDAYAATVHVRLNGSLNQTVTYRVAYQDGRTNVTYRSPERVAGTRLVSNGTATVQYDPRTNRATVTYGTTPTHPLASLAGMLDGNATYEGETEARDGFAVEYAVEGGDASLQVGAGGGPYQFVSKGADVNRTTRVWVDRDRGIPVKARTVSAFENTTQRLTVELTNVTLSPTFADDRFDPNVPASATVTTNRVVTSDDIAAIRANASVSVPTPDVPAPYEFEDGMVVSYGNQTTVTLTYATPNDTTLLVTKRVPASERAGSGERIDVSGTTVRYVEDGDRTQVRWTADGATYTVTGDGRDLLVAVAESLVAGEASAGTGATASGTTRPGTVSVATCFSD</sequence>
<gene>
    <name evidence="1" type="ORF">GCM10009019_22210</name>
</gene>
<reference evidence="1 2" key="1">
    <citation type="journal article" date="2019" name="Int. J. Syst. Evol. Microbiol.">
        <title>The Global Catalogue of Microorganisms (GCM) 10K type strain sequencing project: providing services to taxonomists for standard genome sequencing and annotation.</title>
        <authorList>
            <consortium name="The Broad Institute Genomics Platform"/>
            <consortium name="The Broad Institute Genome Sequencing Center for Infectious Disease"/>
            <person name="Wu L."/>
            <person name="Ma J."/>
        </authorList>
    </citation>
    <scope>NUCLEOTIDE SEQUENCE [LARGE SCALE GENOMIC DNA]</scope>
    <source>
        <strain evidence="1 2">JCM 16327</strain>
    </source>
</reference>
<dbReference type="EMBL" id="BAAADU010000002">
    <property type="protein sequence ID" value="GAA0657569.1"/>
    <property type="molecule type" value="Genomic_DNA"/>
</dbReference>
<evidence type="ECO:0000313" key="1">
    <source>
        <dbReference type="EMBL" id="GAA0657569.1"/>
    </source>
</evidence>
<dbReference type="InterPro" id="IPR052944">
    <property type="entry name" value="Sporulation_related"/>
</dbReference>
<name>A0AAV3T2H2_9EURY</name>
<evidence type="ECO:0000313" key="2">
    <source>
        <dbReference type="Proteomes" id="UP001500194"/>
    </source>
</evidence>
<accession>A0AAV3T2H2</accession>
<evidence type="ECO:0008006" key="3">
    <source>
        <dbReference type="Google" id="ProtNLM"/>
    </source>
</evidence>
<dbReference type="SUPFAM" id="SSF89392">
    <property type="entry name" value="Prokaryotic lipoproteins and lipoprotein localization factors"/>
    <property type="match status" value="1"/>
</dbReference>
<keyword evidence="2" id="KW-1185">Reference proteome</keyword>
<dbReference type="PANTHER" id="PTHR37507:SF2">
    <property type="entry name" value="SPORULATION PROTEIN YDCC"/>
    <property type="match status" value="1"/>
</dbReference>
<protein>
    <recommendedName>
        <fullName evidence="3">Outer membrane lipoprotein carrier protein LolA</fullName>
    </recommendedName>
</protein>
<dbReference type="Proteomes" id="UP001500194">
    <property type="component" value="Unassembled WGS sequence"/>
</dbReference>
<proteinExistence type="predicted"/>
<dbReference type="InterPro" id="IPR029046">
    <property type="entry name" value="LolA/LolB/LppX"/>
</dbReference>
<comment type="caution">
    <text evidence="1">The sequence shown here is derived from an EMBL/GenBank/DDBJ whole genome shotgun (WGS) entry which is preliminary data.</text>
</comment>
<dbReference type="PANTHER" id="PTHR37507">
    <property type="entry name" value="SPORULATION PROTEIN YDCC"/>
    <property type="match status" value="1"/>
</dbReference>
<dbReference type="Gene3D" id="2.50.20.10">
    <property type="entry name" value="Lipoprotein localisation LolA/LolB/LppX"/>
    <property type="match status" value="1"/>
</dbReference>
<organism evidence="1 2">
    <name type="scientific">Salarchaeum japonicum</name>
    <dbReference type="NCBI Taxonomy" id="555573"/>
    <lineage>
        <taxon>Archaea</taxon>
        <taxon>Methanobacteriati</taxon>
        <taxon>Methanobacteriota</taxon>
        <taxon>Stenosarchaea group</taxon>
        <taxon>Halobacteria</taxon>
        <taxon>Halobacteriales</taxon>
        <taxon>Halobacteriaceae</taxon>
    </lineage>
</organism>